<dbReference type="OrthoDB" id="64915at2759"/>
<protein>
    <recommendedName>
        <fullName evidence="5">Gfo/Idh/MocA-like oxidoreductase N-terminal domain-containing protein</fullName>
    </recommendedName>
</protein>
<dbReference type="SUPFAM" id="SSF55347">
    <property type="entry name" value="Glyceraldehyde-3-phosphate dehydrogenase-like, C-terminal domain"/>
    <property type="match status" value="1"/>
</dbReference>
<dbReference type="GO" id="GO:0006740">
    <property type="term" value="P:NADPH regeneration"/>
    <property type="evidence" value="ECO:0007669"/>
    <property type="project" value="EnsemblFungi"/>
</dbReference>
<evidence type="ECO:0000259" key="2">
    <source>
        <dbReference type="Pfam" id="PF02894"/>
    </source>
</evidence>
<organism evidence="3 4">
    <name type="scientific">Pachysolen tannophilus NRRL Y-2460</name>
    <dbReference type="NCBI Taxonomy" id="669874"/>
    <lineage>
        <taxon>Eukaryota</taxon>
        <taxon>Fungi</taxon>
        <taxon>Dikarya</taxon>
        <taxon>Ascomycota</taxon>
        <taxon>Saccharomycotina</taxon>
        <taxon>Pichiomycetes</taxon>
        <taxon>Pachysolenaceae</taxon>
        <taxon>Pachysolen</taxon>
    </lineage>
</organism>
<dbReference type="Pfam" id="PF02894">
    <property type="entry name" value="GFO_IDH_MocA_C"/>
    <property type="match status" value="1"/>
</dbReference>
<evidence type="ECO:0000313" key="3">
    <source>
        <dbReference type="EMBL" id="ODV95418.1"/>
    </source>
</evidence>
<sequence length="355" mass="38828">MASESKTEKPLKLGIIGTGIFAVNNHLPTFEKLPNLYLPWACYNRTKAKAEDFAVKAKISSDKIHDSLESIVSDPDVDVIDALLPVQYNLDVVKLAVKYGKPLAMEKPIAANLDQAREIVKISKENPQLPIIILEQWSYYKAITILKEKLNEIGNVVSFTYKSTGPFYVSNKYLKTSWRAKPEHIGGFLSDGGVHQLALLTGVLGRVSKVSGLTKQVRKQSGADDILYSCMTMENGLIGTFTYGSAFGATKKSCVFEIMGDNGSISFDFTPKRVPTATVLIGANGDVEPKEEVIQIENENSGTLKEFEVFSEALKTKDFTKILSTPEVCFHHLAVIDAALKSSSSGGNAIEVQTP</sequence>
<accession>A0A1E4TUT6</accession>
<dbReference type="SUPFAM" id="SSF51735">
    <property type="entry name" value="NAD(P)-binding Rossmann-fold domains"/>
    <property type="match status" value="1"/>
</dbReference>
<dbReference type="GO" id="GO:0016651">
    <property type="term" value="F:oxidoreductase activity, acting on NAD(P)H"/>
    <property type="evidence" value="ECO:0007669"/>
    <property type="project" value="EnsemblFungi"/>
</dbReference>
<dbReference type="InterPro" id="IPR004104">
    <property type="entry name" value="Gfo/Idh/MocA-like_OxRdtase_C"/>
</dbReference>
<dbReference type="PANTHER" id="PTHR42840:SF5">
    <property type="entry name" value="NAD(P)-BINDING ROSSMANN-FOLD SUPERFAMILY PROTEIN"/>
    <property type="match status" value="1"/>
</dbReference>
<dbReference type="AlphaFoldDB" id="A0A1E4TUT6"/>
<dbReference type="STRING" id="669874.A0A1E4TUT6"/>
<feature type="domain" description="Gfo/Idh/MocA-like oxidoreductase N-terminal" evidence="1">
    <location>
        <begin position="12"/>
        <end position="127"/>
    </location>
</feature>
<dbReference type="InterPro" id="IPR000683">
    <property type="entry name" value="Gfo/Idh/MocA-like_OxRdtase_N"/>
</dbReference>
<dbReference type="EMBL" id="KV454014">
    <property type="protein sequence ID" value="ODV95418.1"/>
    <property type="molecule type" value="Genomic_DNA"/>
</dbReference>
<dbReference type="GO" id="GO:0000166">
    <property type="term" value="F:nucleotide binding"/>
    <property type="evidence" value="ECO:0007669"/>
    <property type="project" value="InterPro"/>
</dbReference>
<dbReference type="Gene3D" id="3.40.50.720">
    <property type="entry name" value="NAD(P)-binding Rossmann-like Domain"/>
    <property type="match status" value="1"/>
</dbReference>
<dbReference type="GO" id="GO:0005737">
    <property type="term" value="C:cytoplasm"/>
    <property type="evidence" value="ECO:0007669"/>
    <property type="project" value="TreeGrafter"/>
</dbReference>
<dbReference type="PANTHER" id="PTHR42840">
    <property type="entry name" value="NAD(P)-BINDING ROSSMANN-FOLD SUPERFAMILY PROTEIN-RELATED"/>
    <property type="match status" value="1"/>
</dbReference>
<evidence type="ECO:0000313" key="4">
    <source>
        <dbReference type="Proteomes" id="UP000094236"/>
    </source>
</evidence>
<gene>
    <name evidence="3" type="ORF">PACTADRAFT_50144</name>
</gene>
<evidence type="ECO:0000259" key="1">
    <source>
        <dbReference type="Pfam" id="PF01408"/>
    </source>
</evidence>
<keyword evidence="4" id="KW-1185">Reference proteome</keyword>
<dbReference type="Gene3D" id="3.30.360.10">
    <property type="entry name" value="Dihydrodipicolinate Reductase, domain 2"/>
    <property type="match status" value="1"/>
</dbReference>
<proteinExistence type="predicted"/>
<dbReference type="Proteomes" id="UP000094236">
    <property type="component" value="Unassembled WGS sequence"/>
</dbReference>
<feature type="domain" description="Gfo/Idh/MocA-like oxidoreductase C-terminal" evidence="2">
    <location>
        <begin position="148"/>
        <end position="347"/>
    </location>
</feature>
<evidence type="ECO:0008006" key="5">
    <source>
        <dbReference type="Google" id="ProtNLM"/>
    </source>
</evidence>
<name>A0A1E4TUT6_PACTA</name>
<dbReference type="InterPro" id="IPR036291">
    <property type="entry name" value="NAD(P)-bd_dom_sf"/>
</dbReference>
<dbReference type="Pfam" id="PF01408">
    <property type="entry name" value="GFO_IDH_MocA"/>
    <property type="match status" value="1"/>
</dbReference>
<reference evidence="4" key="1">
    <citation type="submission" date="2016-05" db="EMBL/GenBank/DDBJ databases">
        <title>Comparative genomics of biotechnologically important yeasts.</title>
        <authorList>
            <consortium name="DOE Joint Genome Institute"/>
            <person name="Riley R."/>
            <person name="Haridas S."/>
            <person name="Wolfe K.H."/>
            <person name="Lopes M.R."/>
            <person name="Hittinger C.T."/>
            <person name="Goker M."/>
            <person name="Salamov A."/>
            <person name="Wisecaver J."/>
            <person name="Long T.M."/>
            <person name="Aerts A.L."/>
            <person name="Barry K."/>
            <person name="Choi C."/>
            <person name="Clum A."/>
            <person name="Coughlan A.Y."/>
            <person name="Deshpande S."/>
            <person name="Douglass A.P."/>
            <person name="Hanson S.J."/>
            <person name="Klenk H.-P."/>
            <person name="Labutti K."/>
            <person name="Lapidus A."/>
            <person name="Lindquist E."/>
            <person name="Lipzen A."/>
            <person name="Meier-Kolthoff J.P."/>
            <person name="Ohm R.A."/>
            <person name="Otillar R.P."/>
            <person name="Pangilinan J."/>
            <person name="Peng Y."/>
            <person name="Rokas A."/>
            <person name="Rosa C.A."/>
            <person name="Scheuner C."/>
            <person name="Sibirny A.A."/>
            <person name="Slot J.C."/>
            <person name="Stielow J.B."/>
            <person name="Sun H."/>
            <person name="Kurtzman C.P."/>
            <person name="Blackwell M."/>
            <person name="Grigoriev I.V."/>
            <person name="Jeffries T.W."/>
        </authorList>
    </citation>
    <scope>NUCLEOTIDE SEQUENCE [LARGE SCALE GENOMIC DNA]</scope>
    <source>
        <strain evidence="4">NRRL Y-2460</strain>
    </source>
</reference>